<feature type="active site" description="Charge relay system" evidence="4 5">
    <location>
        <position position="497"/>
    </location>
</feature>
<keyword evidence="8" id="KW-1185">Reference proteome</keyword>
<dbReference type="eggNOG" id="COG1404">
    <property type="taxonomic scope" value="Bacteria"/>
</dbReference>
<feature type="active site" description="Charge relay system" evidence="4 5">
    <location>
        <position position="245"/>
    </location>
</feature>
<dbReference type="GO" id="GO:0016485">
    <property type="term" value="P:protein processing"/>
    <property type="evidence" value="ECO:0007669"/>
    <property type="project" value="TreeGrafter"/>
</dbReference>
<dbReference type="SUPFAM" id="SSF52743">
    <property type="entry name" value="Subtilisin-like"/>
    <property type="match status" value="1"/>
</dbReference>
<dbReference type="Pfam" id="PF01483">
    <property type="entry name" value="P_proprotein"/>
    <property type="match status" value="1"/>
</dbReference>
<keyword evidence="1 5" id="KW-0645">Protease</keyword>
<dbReference type="RefSeq" id="WP_015203952.1">
    <property type="nucleotide sequence ID" value="NC_019753.1"/>
</dbReference>
<dbReference type="InterPro" id="IPR008979">
    <property type="entry name" value="Galactose-bd-like_sf"/>
</dbReference>
<dbReference type="Pfam" id="PF00082">
    <property type="entry name" value="Peptidase_S8"/>
    <property type="match status" value="1"/>
</dbReference>
<reference evidence="7 8" key="1">
    <citation type="submission" date="2012-06" db="EMBL/GenBank/DDBJ databases">
        <title>Finished chromosome of genome of Crinalium epipsammum PCC 9333.</title>
        <authorList>
            <consortium name="US DOE Joint Genome Institute"/>
            <person name="Gugger M."/>
            <person name="Coursin T."/>
            <person name="Rippka R."/>
            <person name="Tandeau De Marsac N."/>
            <person name="Huntemann M."/>
            <person name="Wei C.-L."/>
            <person name="Han J."/>
            <person name="Detter J.C."/>
            <person name="Han C."/>
            <person name="Tapia R."/>
            <person name="Davenport K."/>
            <person name="Daligault H."/>
            <person name="Erkkila T."/>
            <person name="Gu W."/>
            <person name="Munk A.C.C."/>
            <person name="Teshima H."/>
            <person name="Xu Y."/>
            <person name="Chain P."/>
            <person name="Chen A."/>
            <person name="Krypides N."/>
            <person name="Mavromatis K."/>
            <person name="Markowitz V."/>
            <person name="Szeto E."/>
            <person name="Ivanova N."/>
            <person name="Mikhailova N."/>
            <person name="Ovchinnikova G."/>
            <person name="Pagani I."/>
            <person name="Pati A."/>
            <person name="Goodwin L."/>
            <person name="Peters L."/>
            <person name="Pitluck S."/>
            <person name="Woyke T."/>
            <person name="Kerfeld C."/>
        </authorList>
    </citation>
    <scope>NUCLEOTIDE SEQUENCE [LARGE SCALE GENOMIC DNA]</scope>
    <source>
        <strain evidence="7 8">PCC 9333</strain>
    </source>
</reference>
<dbReference type="HOGENOM" id="CLU_011263_10_1_3"/>
<dbReference type="PANTHER" id="PTHR42884">
    <property type="entry name" value="PROPROTEIN CONVERTASE SUBTILISIN/KEXIN-RELATED"/>
    <property type="match status" value="1"/>
</dbReference>
<dbReference type="PROSITE" id="PS51892">
    <property type="entry name" value="SUBTILASE"/>
    <property type="match status" value="1"/>
</dbReference>
<dbReference type="SUPFAM" id="SSF49785">
    <property type="entry name" value="Galactose-binding domain-like"/>
    <property type="match status" value="1"/>
</dbReference>
<evidence type="ECO:0000313" key="8">
    <source>
        <dbReference type="Proteomes" id="UP000010472"/>
    </source>
</evidence>
<sequence>MNDAANQPNYAQKNPIFSGVSEENIGNILQRGGEELGLLKVSDRFTIRPTNPEASDQFATTLPAELSLEIPKVQLEEFIVAPGQRDEVMQTARESDQVAFASHVYQFENHPETLVYLTDQLTIQFADGVNEQEISAIAQSYGLNRLQPVIGIPNTYVFQVTKLAQENPVKIANRLMKLSEVLLAEPNIVVPQEKHYRPKDSLYPQQWYLYNSGGKQQLVAGAHIDIEKAWDITRGVRSIVVAVADDGFDLSHPDFQGQGKIIAPRDLQDKDLLPLPTAEEENHGTACAGVAIAEENNSGIVGVAPGCGFMPIRTTGYLDDNSVEQVFDWAINKGAAVVSCSWGAASIYFPLSLRQRAALTRATTTGRNGKGCVIVFAAGNANRPLSGTVNERGWSDNFLRGTTQWLSGFTVHPDVITVSACTSLNKKSAYSNWGTNISVCAPSNNAPPGMWFEQKGYLYTAPPVQSSLPGLGILTTDRVSLAGYETSNFTADFGGTSSAAPVVAGVAALVLSANPNLTALEVKRILQETADKIVDRNADAQLGLQLGTYDVNGYSQWFGYGKVNAFKAVQAAGERLQQPKVSQYLQVRNDNSVAIPEYNLQGVTSSIQISEAYAPQGGRNPLRDIKISLNIEHSFLGDIEINLKTPTGQTILLQNRTLGAATQLQATYSLQTTPTLKQLLNQPVIGIWQLWIVDYAQIDTGILKSWQLNLGI</sequence>
<evidence type="ECO:0000256" key="5">
    <source>
        <dbReference type="PROSITE-ProRule" id="PRU01240"/>
    </source>
</evidence>
<dbReference type="Gene3D" id="2.60.120.260">
    <property type="entry name" value="Galactose-binding domain-like"/>
    <property type="match status" value="1"/>
</dbReference>
<dbReference type="AlphaFoldDB" id="K9W217"/>
<name>K9W217_9CYAN</name>
<evidence type="ECO:0000256" key="2">
    <source>
        <dbReference type="ARBA" id="ARBA00022801"/>
    </source>
</evidence>
<dbReference type="PANTHER" id="PTHR42884:SF14">
    <property type="entry name" value="NEUROENDOCRINE CONVERTASE 1"/>
    <property type="match status" value="1"/>
</dbReference>
<dbReference type="InterPro" id="IPR023828">
    <property type="entry name" value="Peptidase_S8_Ser-AS"/>
</dbReference>
<comment type="similarity">
    <text evidence="5">Belongs to the peptidase S8 family.</text>
</comment>
<keyword evidence="2 5" id="KW-0378">Hydrolase</keyword>
<feature type="domain" description="P/Homo B" evidence="6">
    <location>
        <begin position="577"/>
        <end position="712"/>
    </location>
</feature>
<protein>
    <submittedName>
        <fullName evidence="7">Peptidase S8 and S53 subtilisin kexin sedolisin</fullName>
    </submittedName>
</protein>
<accession>K9W217</accession>
<dbReference type="eggNOG" id="COG4935">
    <property type="taxonomic scope" value="Bacteria"/>
</dbReference>
<dbReference type="Gene3D" id="3.40.50.200">
    <property type="entry name" value="Peptidase S8/S53 domain"/>
    <property type="match status" value="1"/>
</dbReference>
<dbReference type="PATRIC" id="fig|1173022.3.peg.3253"/>
<dbReference type="PROSITE" id="PS00138">
    <property type="entry name" value="SUBTILASE_SER"/>
    <property type="match status" value="1"/>
</dbReference>
<dbReference type="InterPro" id="IPR036852">
    <property type="entry name" value="Peptidase_S8/S53_dom_sf"/>
</dbReference>
<dbReference type="STRING" id="1173022.Cri9333_3005"/>
<organism evidence="7 8">
    <name type="scientific">Crinalium epipsammum PCC 9333</name>
    <dbReference type="NCBI Taxonomy" id="1173022"/>
    <lineage>
        <taxon>Bacteria</taxon>
        <taxon>Bacillati</taxon>
        <taxon>Cyanobacteriota</taxon>
        <taxon>Cyanophyceae</taxon>
        <taxon>Gomontiellales</taxon>
        <taxon>Gomontiellaceae</taxon>
        <taxon>Crinalium</taxon>
    </lineage>
</organism>
<proteinExistence type="inferred from homology"/>
<dbReference type="PROSITE" id="PS51829">
    <property type="entry name" value="P_HOMO_B"/>
    <property type="match status" value="1"/>
</dbReference>
<dbReference type="KEGG" id="cep:Cri9333_3005"/>
<dbReference type="GO" id="GO:0016020">
    <property type="term" value="C:membrane"/>
    <property type="evidence" value="ECO:0007669"/>
    <property type="project" value="TreeGrafter"/>
</dbReference>
<dbReference type="OrthoDB" id="9798386at2"/>
<dbReference type="PRINTS" id="PR00723">
    <property type="entry name" value="SUBTILISIN"/>
</dbReference>
<dbReference type="GO" id="GO:0004252">
    <property type="term" value="F:serine-type endopeptidase activity"/>
    <property type="evidence" value="ECO:0007669"/>
    <property type="project" value="UniProtKB-UniRule"/>
</dbReference>
<feature type="active site" description="Charge relay system" evidence="4 5">
    <location>
        <position position="283"/>
    </location>
</feature>
<keyword evidence="3 5" id="KW-0720">Serine protease</keyword>
<dbReference type="GO" id="GO:0005737">
    <property type="term" value="C:cytoplasm"/>
    <property type="evidence" value="ECO:0007669"/>
    <property type="project" value="UniProtKB-ARBA"/>
</dbReference>
<gene>
    <name evidence="7" type="ORF">Cri9333_3005</name>
</gene>
<evidence type="ECO:0000256" key="1">
    <source>
        <dbReference type="ARBA" id="ARBA00022670"/>
    </source>
</evidence>
<evidence type="ECO:0000256" key="3">
    <source>
        <dbReference type="ARBA" id="ARBA00022825"/>
    </source>
</evidence>
<dbReference type="Proteomes" id="UP000010472">
    <property type="component" value="Chromosome"/>
</dbReference>
<evidence type="ECO:0000256" key="4">
    <source>
        <dbReference type="PIRSR" id="PIRSR615500-1"/>
    </source>
</evidence>
<dbReference type="GO" id="GO:0012505">
    <property type="term" value="C:endomembrane system"/>
    <property type="evidence" value="ECO:0007669"/>
    <property type="project" value="UniProtKB-ARBA"/>
</dbReference>
<evidence type="ECO:0000313" key="7">
    <source>
        <dbReference type="EMBL" id="AFZ13844.1"/>
    </source>
</evidence>
<dbReference type="InterPro" id="IPR002884">
    <property type="entry name" value="P_dom"/>
</dbReference>
<evidence type="ECO:0000259" key="6">
    <source>
        <dbReference type="PROSITE" id="PS51829"/>
    </source>
</evidence>
<dbReference type="EMBL" id="CP003620">
    <property type="protein sequence ID" value="AFZ13844.1"/>
    <property type="molecule type" value="Genomic_DNA"/>
</dbReference>
<dbReference type="InterPro" id="IPR000209">
    <property type="entry name" value="Peptidase_S8/S53_dom"/>
</dbReference>
<dbReference type="InterPro" id="IPR015500">
    <property type="entry name" value="Peptidase_S8_subtilisin-rel"/>
</dbReference>